<dbReference type="PANTHER" id="PTHR43795:SF63">
    <property type="entry name" value="PUTATIVE (AFU_ORTHOLOGUE AFUA_4G00630)-RELATED"/>
    <property type="match status" value="1"/>
</dbReference>
<dbReference type="PANTHER" id="PTHR43795">
    <property type="entry name" value="BIFUNCTIONAL ASPARTATE AMINOTRANSFERASE AND GLUTAMATE/ASPARTATE-PREPHENATE AMINOTRANSFERASE-RELATED"/>
    <property type="match status" value="1"/>
</dbReference>
<dbReference type="Proteomes" id="UP000197666">
    <property type="component" value="Unassembled WGS sequence"/>
</dbReference>
<protein>
    <submittedName>
        <fullName evidence="4">Tim10/DDP zinc finger family protein</fullName>
    </submittedName>
</protein>
<evidence type="ECO:0000256" key="2">
    <source>
        <dbReference type="ARBA" id="ARBA00022898"/>
    </source>
</evidence>
<dbReference type="GO" id="GO:0006520">
    <property type="term" value="P:amino acid metabolic process"/>
    <property type="evidence" value="ECO:0007669"/>
    <property type="project" value="TreeGrafter"/>
</dbReference>
<dbReference type="PROSITE" id="PS00105">
    <property type="entry name" value="AA_TRANSFER_CLASS_1"/>
    <property type="match status" value="1"/>
</dbReference>
<dbReference type="Pfam" id="PF00155">
    <property type="entry name" value="Aminotran_1_2"/>
    <property type="match status" value="1"/>
</dbReference>
<dbReference type="GO" id="GO:0008483">
    <property type="term" value="F:transaminase activity"/>
    <property type="evidence" value="ECO:0007669"/>
    <property type="project" value="TreeGrafter"/>
</dbReference>
<dbReference type="CDD" id="cd00609">
    <property type="entry name" value="AAT_like"/>
    <property type="match status" value="1"/>
</dbReference>
<keyword evidence="2" id="KW-0663">Pyridoxal phosphate</keyword>
<evidence type="ECO:0000313" key="4">
    <source>
        <dbReference type="EMBL" id="TPR09205.1"/>
    </source>
</evidence>
<evidence type="ECO:0000256" key="1">
    <source>
        <dbReference type="ARBA" id="ARBA00007441"/>
    </source>
</evidence>
<dbReference type="VEuPathDB" id="FungiDB:M747DRAFT_352646"/>
<comment type="caution">
    <text evidence="4">The sequence shown here is derived from an EMBL/GenBank/DDBJ whole genome shotgun (WGS) entry which is preliminary data.</text>
</comment>
<reference evidence="5" key="1">
    <citation type="submission" date="2018-10" db="EMBL/GenBank/DDBJ databases">
        <title>FDA dAtabase for Regulatory Grade micrObial Sequences (FDA-ARGOS): Supporting development and validation of Infectious Disease Dx tests.</title>
        <authorList>
            <person name="Kerrigan L."/>
            <person name="Tallon L."/>
            <person name="Sadzewicz L."/>
            <person name="Sengamalay N."/>
            <person name="Ott S."/>
            <person name="Godinez A."/>
            <person name="Nagaraj S."/>
            <person name="Vavikolanu K."/>
            <person name="Nadendla S."/>
            <person name="George J."/>
            <person name="Sichtig H."/>
        </authorList>
    </citation>
    <scope>NUCLEOTIDE SEQUENCE [LARGE SCALE GENOMIC DNA]</scope>
    <source>
        <strain evidence="5">FDAARGOS_311</strain>
    </source>
</reference>
<feature type="domain" description="Aminotransferase class I/classII large" evidence="3">
    <location>
        <begin position="53"/>
        <end position="434"/>
    </location>
</feature>
<name>A0A254TSI8_ASPNG</name>
<evidence type="ECO:0000313" key="5">
    <source>
        <dbReference type="Proteomes" id="UP000197666"/>
    </source>
</evidence>
<dbReference type="VEuPathDB" id="FungiDB:ATCC64974_62530"/>
<dbReference type="Gene3D" id="3.40.640.10">
    <property type="entry name" value="Type I PLP-dependent aspartate aminotransferase-like (Major domain)"/>
    <property type="match status" value="1"/>
</dbReference>
<gene>
    <name evidence="4" type="ORF">CAN33_008020</name>
</gene>
<proteinExistence type="inferred from homology"/>
<dbReference type="VEuPathDB" id="FungiDB:ASPNIDRAFT2_36888"/>
<dbReference type="EMBL" id="NKJJ02000003">
    <property type="protein sequence ID" value="TPR09205.1"/>
    <property type="molecule type" value="Genomic_DNA"/>
</dbReference>
<dbReference type="InterPro" id="IPR050478">
    <property type="entry name" value="Ethylene_sulfur-biosynth"/>
</dbReference>
<dbReference type="InterPro" id="IPR015424">
    <property type="entry name" value="PyrdxlP-dep_Trfase"/>
</dbReference>
<organism evidence="4 5">
    <name type="scientific">Aspergillus niger</name>
    <dbReference type="NCBI Taxonomy" id="5061"/>
    <lineage>
        <taxon>Eukaryota</taxon>
        <taxon>Fungi</taxon>
        <taxon>Dikarya</taxon>
        <taxon>Ascomycota</taxon>
        <taxon>Pezizomycotina</taxon>
        <taxon>Eurotiomycetes</taxon>
        <taxon>Eurotiomycetidae</taxon>
        <taxon>Eurotiales</taxon>
        <taxon>Aspergillaceae</taxon>
        <taxon>Aspergillus</taxon>
        <taxon>Aspergillus subgen. Circumdati</taxon>
    </lineage>
</organism>
<dbReference type="GO" id="GO:0030170">
    <property type="term" value="F:pyridoxal phosphate binding"/>
    <property type="evidence" value="ECO:0007669"/>
    <property type="project" value="InterPro"/>
</dbReference>
<dbReference type="eggNOG" id="KOG0256">
    <property type="taxonomic scope" value="Eukaryota"/>
</dbReference>
<sequence>MGSIDISAAKPDCNLFSERGQHAVELGASRITWDIISDMWHPQKNPSGYLSVGMAENTLLHDTLLEYINGNTHLSAEHLTYNNGSMGSNALRKAVSHFVNRHFTPSRPVKPGHILMTNGCSSAIEHLSWTFLNPGEAILLSKPYYSTFIADITLRPGSVVVPVEMGGMDPLSPEAVENYERAAREFEAHTGKRVRAVMLCNPHNPLGRCYPRATIDKLMRLCQSRRMHLISDEIYALSVWNNRVDKDISFAPFESLLSRDTTGLIDPAYVHVLWGMSKDFGANGLRVGAVISQSNPELHIAQKCLSLYSFISAMSDQITVSILQNDDFTDKYIQKNREMLSHSHEFLVRLLQKHDIEYLPGCHAGFFVWVNLGKKYRETHPGEVEEGHALTDTLFQRLLDNKVYVAHGTAYGSESPGWFRLVFSHPLPWLEEAMIRIVRALK</sequence>
<dbReference type="AlphaFoldDB" id="A0A254TSI8"/>
<dbReference type="PRINTS" id="PR00753">
    <property type="entry name" value="ACCSYNTHASE"/>
</dbReference>
<dbReference type="VEuPathDB" id="FungiDB:An02g04430"/>
<dbReference type="SUPFAM" id="SSF53383">
    <property type="entry name" value="PLP-dependent transferases"/>
    <property type="match status" value="1"/>
</dbReference>
<comment type="similarity">
    <text evidence="1">Belongs to the class-I pyridoxal-phosphate-dependent aminotransferase family.</text>
</comment>
<dbReference type="InterPro" id="IPR004839">
    <property type="entry name" value="Aminotransferase_I/II_large"/>
</dbReference>
<dbReference type="InterPro" id="IPR015422">
    <property type="entry name" value="PyrdxlP-dep_Trfase_small"/>
</dbReference>
<dbReference type="InterPro" id="IPR015421">
    <property type="entry name" value="PyrdxlP-dep_Trfase_major"/>
</dbReference>
<accession>A0A254TSI8</accession>
<dbReference type="Gene3D" id="3.90.1150.10">
    <property type="entry name" value="Aspartate Aminotransferase, domain 1"/>
    <property type="match status" value="1"/>
</dbReference>
<evidence type="ECO:0000259" key="3">
    <source>
        <dbReference type="Pfam" id="PF00155"/>
    </source>
</evidence>
<dbReference type="InterPro" id="IPR004838">
    <property type="entry name" value="NHTrfase_class1_PyrdxlP-BS"/>
</dbReference>